<proteinExistence type="predicted"/>
<gene>
    <name evidence="2" type="ORF">GCM10023214_22460</name>
</gene>
<feature type="domain" description="Type VII secretion system protein EccE" evidence="1">
    <location>
        <begin position="169"/>
        <end position="265"/>
    </location>
</feature>
<keyword evidence="3" id="KW-1185">Reference proteome</keyword>
<dbReference type="Proteomes" id="UP001500192">
    <property type="component" value="Unassembled WGS sequence"/>
</dbReference>
<protein>
    <submittedName>
        <fullName evidence="2">Type VII secretion protein EccE</fullName>
    </submittedName>
</protein>
<comment type="caution">
    <text evidence="2">The sequence shown here is derived from an EMBL/GenBank/DDBJ whole genome shotgun (WGS) entry which is preliminary data.</text>
</comment>
<evidence type="ECO:0000313" key="3">
    <source>
        <dbReference type="Proteomes" id="UP001500192"/>
    </source>
</evidence>
<accession>A0ABP9QCQ3</accession>
<dbReference type="EMBL" id="BAABIB010000054">
    <property type="protein sequence ID" value="GAA5159713.1"/>
    <property type="molecule type" value="Genomic_DNA"/>
</dbReference>
<evidence type="ECO:0000259" key="1">
    <source>
        <dbReference type="Pfam" id="PF11203"/>
    </source>
</evidence>
<dbReference type="InterPro" id="IPR050051">
    <property type="entry name" value="EccE_dom"/>
</dbReference>
<sequence length="343" mass="36836">MTTADARIPALTGAHRPGAVLASHVLPVRPAQVACWLLALVFCALEPSAGPALLAALVVGTTSVRVAGRHLAGWALTWVRFRLLRHTDRRLGTDPLLVLAPDLRLRQHHDRAGHRFGAVGVEDGWSAVLRLDPGVEPDVTALTAVLRQACEAPEIPLSGAQLLVRTHRGQRTYLLALRFRPADAPLAALSRGPGELGEHRALTRAALDVLGALAERGYPATVLEAGELAEELRMSLGAQGEPLPGTAVDEGWRAWSGAGLVQTCFSPRAELESAFRASARGAVFTVASYRLHRTSQGRLHEEVLFRVAGSRVPRADELEVPVVPLYGRHEAAVRRTLPLALPH</sequence>
<dbReference type="Pfam" id="PF11203">
    <property type="entry name" value="EccE"/>
    <property type="match status" value="1"/>
</dbReference>
<reference evidence="3" key="1">
    <citation type="journal article" date="2019" name="Int. J. Syst. Evol. Microbiol.">
        <title>The Global Catalogue of Microorganisms (GCM) 10K type strain sequencing project: providing services to taxonomists for standard genome sequencing and annotation.</title>
        <authorList>
            <consortium name="The Broad Institute Genomics Platform"/>
            <consortium name="The Broad Institute Genome Sequencing Center for Infectious Disease"/>
            <person name="Wu L."/>
            <person name="Ma J."/>
        </authorList>
    </citation>
    <scope>NUCLEOTIDE SEQUENCE [LARGE SCALE GENOMIC DNA]</scope>
    <source>
        <strain evidence="3">JCM 18054</strain>
    </source>
</reference>
<dbReference type="RefSeq" id="WP_346053675.1">
    <property type="nucleotide sequence ID" value="NZ_BAABIB010000054.1"/>
</dbReference>
<name>A0ABP9QCQ3_9PSEU</name>
<evidence type="ECO:0000313" key="2">
    <source>
        <dbReference type="EMBL" id="GAA5159713.1"/>
    </source>
</evidence>
<organism evidence="2 3">
    <name type="scientific">Amycolatopsis dongchuanensis</name>
    <dbReference type="NCBI Taxonomy" id="1070866"/>
    <lineage>
        <taxon>Bacteria</taxon>
        <taxon>Bacillati</taxon>
        <taxon>Actinomycetota</taxon>
        <taxon>Actinomycetes</taxon>
        <taxon>Pseudonocardiales</taxon>
        <taxon>Pseudonocardiaceae</taxon>
        <taxon>Amycolatopsis</taxon>
    </lineage>
</organism>